<evidence type="ECO:0000259" key="4">
    <source>
        <dbReference type="PROSITE" id="PS50043"/>
    </source>
</evidence>
<dbReference type="Gene3D" id="3.40.50.2300">
    <property type="match status" value="1"/>
</dbReference>
<dbReference type="SUPFAM" id="SSF46894">
    <property type="entry name" value="C-terminal effector domain of the bipartite response regulators"/>
    <property type="match status" value="1"/>
</dbReference>
<dbReference type="GO" id="GO:0003677">
    <property type="term" value="F:DNA binding"/>
    <property type="evidence" value="ECO:0007669"/>
    <property type="project" value="UniProtKB-KW"/>
</dbReference>
<evidence type="ECO:0000259" key="5">
    <source>
        <dbReference type="PROSITE" id="PS50110"/>
    </source>
</evidence>
<keyword evidence="7" id="KW-1185">Reference proteome</keyword>
<evidence type="ECO:0000256" key="3">
    <source>
        <dbReference type="PROSITE-ProRule" id="PRU00169"/>
    </source>
</evidence>
<dbReference type="PANTHER" id="PTHR43214">
    <property type="entry name" value="TWO-COMPONENT RESPONSE REGULATOR"/>
    <property type="match status" value="1"/>
</dbReference>
<keyword evidence="1 3" id="KW-0597">Phosphoprotein</keyword>
<dbReference type="SUPFAM" id="SSF52172">
    <property type="entry name" value="CheY-like"/>
    <property type="match status" value="1"/>
</dbReference>
<protein>
    <submittedName>
        <fullName evidence="6">LuxR family two component transcriptional regulator</fullName>
    </submittedName>
</protein>
<dbReference type="Pfam" id="PF00196">
    <property type="entry name" value="GerE"/>
    <property type="match status" value="1"/>
</dbReference>
<dbReference type="InterPro" id="IPR011006">
    <property type="entry name" value="CheY-like_superfamily"/>
</dbReference>
<feature type="modified residue" description="4-aspartylphosphate" evidence="3">
    <location>
        <position position="93"/>
    </location>
</feature>
<dbReference type="EMBL" id="AP018227">
    <property type="protein sequence ID" value="BAY84600.1"/>
    <property type="molecule type" value="Genomic_DNA"/>
</dbReference>
<proteinExistence type="predicted"/>
<dbReference type="InterPro" id="IPR016032">
    <property type="entry name" value="Sig_transdc_resp-reg_C-effctor"/>
</dbReference>
<dbReference type="Proteomes" id="UP000218418">
    <property type="component" value="Chromosome"/>
</dbReference>
<dbReference type="InterPro" id="IPR039420">
    <property type="entry name" value="WalR-like"/>
</dbReference>
<dbReference type="PROSITE" id="PS00622">
    <property type="entry name" value="HTH_LUXR_1"/>
    <property type="match status" value="1"/>
</dbReference>
<evidence type="ECO:0000256" key="2">
    <source>
        <dbReference type="ARBA" id="ARBA00023125"/>
    </source>
</evidence>
<dbReference type="PANTHER" id="PTHR43214:SF43">
    <property type="entry name" value="TWO-COMPONENT RESPONSE REGULATOR"/>
    <property type="match status" value="1"/>
</dbReference>
<evidence type="ECO:0000313" key="6">
    <source>
        <dbReference type="EMBL" id="BAY84600.1"/>
    </source>
</evidence>
<dbReference type="GO" id="GO:0000160">
    <property type="term" value="P:phosphorelay signal transduction system"/>
    <property type="evidence" value="ECO:0007669"/>
    <property type="project" value="InterPro"/>
</dbReference>
<dbReference type="CDD" id="cd06170">
    <property type="entry name" value="LuxR_C_like"/>
    <property type="match status" value="1"/>
</dbReference>
<evidence type="ECO:0000313" key="7">
    <source>
        <dbReference type="Proteomes" id="UP000218418"/>
    </source>
</evidence>
<dbReference type="PROSITE" id="PS50043">
    <property type="entry name" value="HTH_LUXR_2"/>
    <property type="match status" value="1"/>
</dbReference>
<reference evidence="6 7" key="1">
    <citation type="submission" date="2017-06" db="EMBL/GenBank/DDBJ databases">
        <title>Genome sequencing of cyanobaciteial culture collection at National Institute for Environmental Studies (NIES).</title>
        <authorList>
            <person name="Hirose Y."/>
            <person name="Shimura Y."/>
            <person name="Fujisawa T."/>
            <person name="Nakamura Y."/>
            <person name="Kawachi M."/>
        </authorList>
    </citation>
    <scope>NUCLEOTIDE SEQUENCE [LARGE SCALE GENOMIC DNA]</scope>
    <source>
        <strain evidence="6 7">NIES-267</strain>
    </source>
</reference>
<dbReference type="CDD" id="cd17535">
    <property type="entry name" value="REC_NarL-like"/>
    <property type="match status" value="1"/>
</dbReference>
<dbReference type="InterPro" id="IPR001789">
    <property type="entry name" value="Sig_transdc_resp-reg_receiver"/>
</dbReference>
<dbReference type="SMART" id="SM00448">
    <property type="entry name" value="REC"/>
    <property type="match status" value="1"/>
</dbReference>
<dbReference type="SMART" id="SM00421">
    <property type="entry name" value="HTH_LUXR"/>
    <property type="match status" value="1"/>
</dbReference>
<dbReference type="PRINTS" id="PR00038">
    <property type="entry name" value="HTHLUXR"/>
</dbReference>
<dbReference type="InterPro" id="IPR058245">
    <property type="entry name" value="NreC/VraR/RcsB-like_REC"/>
</dbReference>
<dbReference type="Pfam" id="PF00072">
    <property type="entry name" value="Response_reg"/>
    <property type="match status" value="1"/>
</dbReference>
<evidence type="ECO:0000256" key="1">
    <source>
        <dbReference type="ARBA" id="ARBA00022553"/>
    </source>
</evidence>
<dbReference type="GO" id="GO:0006355">
    <property type="term" value="P:regulation of DNA-templated transcription"/>
    <property type="evidence" value="ECO:0007669"/>
    <property type="project" value="InterPro"/>
</dbReference>
<dbReference type="InterPro" id="IPR000792">
    <property type="entry name" value="Tscrpt_reg_LuxR_C"/>
</dbReference>
<organism evidence="6 7">
    <name type="scientific">Calothrix parasitica NIES-267</name>
    <dbReference type="NCBI Taxonomy" id="1973488"/>
    <lineage>
        <taxon>Bacteria</taxon>
        <taxon>Bacillati</taxon>
        <taxon>Cyanobacteriota</taxon>
        <taxon>Cyanophyceae</taxon>
        <taxon>Nostocales</taxon>
        <taxon>Calotrichaceae</taxon>
        <taxon>Calothrix</taxon>
    </lineage>
</organism>
<name>A0A1Z4LTM5_9CYAN</name>
<sequence>MEELTCYYHQQEYCCLPENKQLHTNSPLIYANSNFQNIDKIRAVVVEDQELIVIGIKKALEQYENIEIVGDAFNAKHGLTLLNNLKPKIAIVDICLPDCDGIQLTREIKRKHSGVKVIILTSHSDRETVLKAFAAGANSYCMKDIKFAKLIEAIYLTCLGYNWIDPAVTHFVLQQAQKNPICFNRDGSKSCDDLDEEMLDLYTLTGRELQILDLIVNGNTNAAIANQLHITIGTVKSHVRNILNKVGAEDRTQAAVHALRYGLVD</sequence>
<gene>
    <name evidence="6" type="ORF">NIES267_40960</name>
</gene>
<feature type="domain" description="Response regulatory" evidence="5">
    <location>
        <begin position="42"/>
        <end position="158"/>
    </location>
</feature>
<accession>A0A1Z4LTM5</accession>
<dbReference type="AlphaFoldDB" id="A0A1Z4LTM5"/>
<dbReference type="PROSITE" id="PS50110">
    <property type="entry name" value="RESPONSE_REGULATORY"/>
    <property type="match status" value="1"/>
</dbReference>
<feature type="domain" description="HTH luxR-type" evidence="4">
    <location>
        <begin position="197"/>
        <end position="262"/>
    </location>
</feature>
<keyword evidence="2" id="KW-0238">DNA-binding</keyword>